<dbReference type="AlphaFoldDB" id="A0AAJ6Z5A4"/>
<dbReference type="GeneID" id="106116352"/>
<name>A0AAJ6Z5A4_PAPXU</name>
<dbReference type="Proteomes" id="UP000694872">
    <property type="component" value="Unplaced"/>
</dbReference>
<dbReference type="KEGG" id="pxu:106116352"/>
<proteinExistence type="predicted"/>
<evidence type="ECO:0000313" key="1">
    <source>
        <dbReference type="RefSeq" id="XP_013165596.1"/>
    </source>
</evidence>
<reference evidence="1" key="1">
    <citation type="submission" date="2025-08" db="UniProtKB">
        <authorList>
            <consortium name="RefSeq"/>
        </authorList>
    </citation>
    <scope>IDENTIFICATION</scope>
</reference>
<dbReference type="RefSeq" id="XP_013165596.1">
    <property type="nucleotide sequence ID" value="XM_013310142.1"/>
</dbReference>
<gene>
    <name evidence="1" type="primary">LOC106116352</name>
</gene>
<accession>A0AAJ6Z5A4</accession>
<protein>
    <submittedName>
        <fullName evidence="1">Uncharacterized protein LOC106116352 isoform X1</fullName>
    </submittedName>
</protein>
<sequence length="231" mass="26815">MTEKRIGFLYKVATRLATVPQENSQVQHLRSFYLMRCKEITQGYGLPQQQFSVKSRCPHCCLEWTKNTVSKVKSLQLTKRQRKRIKKNKTKKDLLHSNKLEQICSFCKHNTTRTVLKPKSKDKELKKVELRNTYTKNIKSKNVIENKEDLKATEKNQILNAYITSKDVFSLSNKNNTLSNTIKDKPKIIKNNKRKKDKFAGLCKQAVLASAKLKVEKEKPSNISLFLKPCL</sequence>
<organism evidence="1">
    <name type="scientific">Papilio xuthus</name>
    <name type="common">Asian swallowtail butterfly</name>
    <dbReference type="NCBI Taxonomy" id="66420"/>
    <lineage>
        <taxon>Eukaryota</taxon>
        <taxon>Metazoa</taxon>
        <taxon>Ecdysozoa</taxon>
        <taxon>Arthropoda</taxon>
        <taxon>Hexapoda</taxon>
        <taxon>Insecta</taxon>
        <taxon>Pterygota</taxon>
        <taxon>Neoptera</taxon>
        <taxon>Endopterygota</taxon>
        <taxon>Lepidoptera</taxon>
        <taxon>Glossata</taxon>
        <taxon>Ditrysia</taxon>
        <taxon>Papilionoidea</taxon>
        <taxon>Papilionidae</taxon>
        <taxon>Papilioninae</taxon>
        <taxon>Papilio</taxon>
    </lineage>
</organism>